<reference evidence="3 4" key="1">
    <citation type="submission" date="2023-01" db="EMBL/GenBank/DDBJ databases">
        <title>Psychrosphaera sp. nov., isolated from marine algae.</title>
        <authorList>
            <person name="Bayburt H."/>
            <person name="Choi B.J."/>
            <person name="Kim J.M."/>
            <person name="Choi D.G."/>
            <person name="Jeon C.O."/>
        </authorList>
    </citation>
    <scope>NUCLEOTIDE SEQUENCE [LARGE SCALE GENOMIC DNA]</scope>
    <source>
        <strain evidence="3 4">G1-22</strain>
    </source>
</reference>
<feature type="chain" id="PRO_5046980426" description="Autotransporter domain-containing protein" evidence="1">
    <location>
        <begin position="41"/>
        <end position="1950"/>
    </location>
</feature>
<name>A0ABT5FBH5_9GAMM</name>
<dbReference type="PROSITE" id="PS51208">
    <property type="entry name" value="AUTOTRANSPORTER"/>
    <property type="match status" value="1"/>
</dbReference>
<feature type="domain" description="Autotransporter" evidence="2">
    <location>
        <begin position="1668"/>
        <end position="1950"/>
    </location>
</feature>
<dbReference type="Proteomes" id="UP001528411">
    <property type="component" value="Unassembled WGS sequence"/>
</dbReference>
<comment type="caution">
    <text evidence="3">The sequence shown here is derived from an EMBL/GenBank/DDBJ whole genome shotgun (WGS) entry which is preliminary data.</text>
</comment>
<protein>
    <recommendedName>
        <fullName evidence="2">Autotransporter domain-containing protein</fullName>
    </recommendedName>
</protein>
<dbReference type="SUPFAM" id="SSF103515">
    <property type="entry name" value="Autotransporter"/>
    <property type="match status" value="1"/>
</dbReference>
<dbReference type="EMBL" id="JAQOMS010000002">
    <property type="protein sequence ID" value="MDC2888746.1"/>
    <property type="molecule type" value="Genomic_DNA"/>
</dbReference>
<keyword evidence="4" id="KW-1185">Reference proteome</keyword>
<evidence type="ECO:0000256" key="1">
    <source>
        <dbReference type="SAM" id="SignalP"/>
    </source>
</evidence>
<evidence type="ECO:0000313" key="4">
    <source>
        <dbReference type="Proteomes" id="UP001528411"/>
    </source>
</evidence>
<dbReference type="InterPro" id="IPR036709">
    <property type="entry name" value="Autotransporte_beta_dom_sf"/>
</dbReference>
<evidence type="ECO:0000259" key="2">
    <source>
        <dbReference type="PROSITE" id="PS51208"/>
    </source>
</evidence>
<keyword evidence="1" id="KW-0732">Signal</keyword>
<dbReference type="SMART" id="SM00869">
    <property type="entry name" value="Autotransporter"/>
    <property type="match status" value="1"/>
</dbReference>
<gene>
    <name evidence="3" type="ORF">PN838_08155</name>
</gene>
<evidence type="ECO:0000313" key="3">
    <source>
        <dbReference type="EMBL" id="MDC2888746.1"/>
    </source>
</evidence>
<dbReference type="Gene3D" id="2.40.128.130">
    <property type="entry name" value="Autotransporter beta-domain"/>
    <property type="match status" value="1"/>
</dbReference>
<organism evidence="3 4">
    <name type="scientific">Psychrosphaera algicola</name>
    <dbReference type="NCBI Taxonomy" id="3023714"/>
    <lineage>
        <taxon>Bacteria</taxon>
        <taxon>Pseudomonadati</taxon>
        <taxon>Pseudomonadota</taxon>
        <taxon>Gammaproteobacteria</taxon>
        <taxon>Alteromonadales</taxon>
        <taxon>Pseudoalteromonadaceae</taxon>
        <taxon>Psychrosphaera</taxon>
    </lineage>
</organism>
<sequence>MSQTQSIPSVHRKLTNAIRHALFTSVAVSSSLAFAPAALAQNITPPATTVGEVNAATSKTVADETVDFEVADLTKVAAYDGLIDPIDVHESGTEEVYIGNSGDIEAGNAEVVGADQYEKTYTDVGFTESLATQLGVNTAQFVIIGTMNTREDGTQVSLVNPVQRDLQIEAINADDSLTDEEKSEQVAALLAEPAWDNVDEHLAVTFGPNVTPDDVIAELEKAGFELTDEEKADVIARMDFYDNREDITIVVAPEGALTTKDSIGISASSDSGNILIENSGDIAVGSGDSVTYLIDGTVEIKTGFSQIDTFDKDADDLDDTAIMAYGRRIHSATGAHTLTVSATAIQVESVSGDIEIENDGALTIGDRAKGISVTTQSGDVEIDNTGDLATGYNAQAISVGTGSVVKNVFQYDHTWSETETVKVDGNDQKITREHIYNDITFYNVDSSDTEVTIENSGALTVGAGSNGVFGHNPSGDSVSITNTGDVTLTEGIGGGAIVASTVNLAQSYYNEIDEDKNKTVVAEGAVVIGSKFVDNEEVMLYSEVTYKYYHNVREYVGDRGDIEITNDGDIDLAAATQAVGIYTAGNGSTNIVNNGDLIISKDSVGIMAAGLGETYVGSNGDINLTESGSVAINVNHVATYSSSNVEVGAVGVNADVITQFAGQGEGDATIINSGDIELTQDNTTAEFTKYVYNDLGEKIALAEVPFTTTGIQLTAMGANVSSTATVAAHYGRGDDEVLGASSVVFSKSTIINDGDIKLGDKSNAISVKQRFGEVEITNNATIEVGKGFHHNAPETYNAFWVYSHGIRASNSTVEGFASHRIINSETGVIITGDLGQGIFSQSWHGASYVKNDGYIKVGNGHTVGPAEGGRDSYNHRHSIAMTSAVAGGLDAYSVAINNGEIVTGEMAHGIFVSNVSTTKDNFENVEYDYTASAKNFGTVTTGDNANGMVIFGLYAYGLNEGDITIGSNGPNDNNLDIFDRGAGMRALGNAWSDQNGGIQSALINKGSITGGEYVSGMENRAVFAGTINFGQGIIETGDDSFGMSTVGLYQAYTVNAGVINVGNESDGMRAESYASNAINVGELQFGNQSSGMHTLGLSGTTYNSGTLTGGSNSIGINVESIAVANTEFSTELTRTMVNENNETVSVEIYSRINGEDGNPLVLIADSDGIFTYSDESGEKYSTQKIVDEDGNAILTNDGLEQAYVIRSVNQSQVRIGSLSQQNINNSGTIDATNGISISGDNKRLSTGFSTTGVELTFADKATLGTAYNDGVINAVESGIVVENLNQALLVNRNEINADIGFEISVNAINETEESALSFSPVMIDGKESYVIVEDENGELVSRVQLEADMIELRDENGFLMQDQFGDQIMVQEWDTVTVEAVSAVAQVINEGVMNSRVGVQAHVDGAEVGNGTLFIANYGQMLATEDAVVITGDVNTTIVNTGSITGDITTTAGDDVFDNNLNAARTAAGQVVLENNTFDFGAGTNVFNNTFGDISFAGNNVINLGEFGEMNHYSATDSYVSITSINGSSSDELRVIGDMNFLTTGTNAGLVMLEVGMDGNDQFIIEGDLKVGTEQPDGEFYARSLNVAIAPAGQLKGEASYILLSNDEADGALVTATGEQTLKDISFAGGTGSFSGTIVDTEEVEENGQQVLKVSFGLSSLGATASSISHMASSYWAQSIGNHFTRRSDSSDGFSATVDSFHTDSDMAVAGDVAAQDLTFAQRMSGLNVSAQYKVSDLTFGFSVGQGNADSSQSEQQSTASLDMTSVAISVGYTLGEVYLDAVLNQTKFEGKLTAYDSSARTKGEVLGGSIEAGYKLELFGYNVIPHVQLLTSEVSSDGFTDSTTAYNYAFDNDVSQQIKAGVHLDKYYELSTGSVTPYATLNVVSTAAENQVISNDVSFLSDISGTGYQFDAGVNAVFKEWSIKSLIGIYDGEANKNGFSIGFSAGYRW</sequence>
<feature type="signal peptide" evidence="1">
    <location>
        <begin position="1"/>
        <end position="40"/>
    </location>
</feature>
<accession>A0ABT5FBH5</accession>
<dbReference type="RefSeq" id="WP_272180322.1">
    <property type="nucleotide sequence ID" value="NZ_JAQOMS010000002.1"/>
</dbReference>
<proteinExistence type="predicted"/>
<dbReference type="InterPro" id="IPR005546">
    <property type="entry name" value="Autotransporte_beta"/>
</dbReference>